<dbReference type="AlphaFoldDB" id="Q6C1Y1"/>
<dbReference type="InParanoid" id="Q6C1Y1"/>
<evidence type="ECO:0000256" key="1">
    <source>
        <dbReference type="SAM" id="Phobius"/>
    </source>
</evidence>
<keyword evidence="1" id="KW-1133">Transmembrane helix</keyword>
<organism evidence="2 3">
    <name type="scientific">Yarrowia lipolytica (strain CLIB 122 / E 150)</name>
    <name type="common">Yeast</name>
    <name type="synonym">Candida lipolytica</name>
    <dbReference type="NCBI Taxonomy" id="284591"/>
    <lineage>
        <taxon>Eukaryota</taxon>
        <taxon>Fungi</taxon>
        <taxon>Dikarya</taxon>
        <taxon>Ascomycota</taxon>
        <taxon>Saccharomycotina</taxon>
        <taxon>Dipodascomycetes</taxon>
        <taxon>Dipodascales</taxon>
        <taxon>Dipodascales incertae sedis</taxon>
        <taxon>Yarrowia</taxon>
    </lineage>
</organism>
<dbReference type="OrthoDB" id="4089405at2759"/>
<accession>Q6C1Y1</accession>
<keyword evidence="3" id="KW-1185">Reference proteome</keyword>
<keyword evidence="1" id="KW-0812">Transmembrane</keyword>
<dbReference type="EMBL" id="CR382132">
    <property type="protein sequence ID" value="CAG78138.1"/>
    <property type="molecule type" value="Genomic_DNA"/>
</dbReference>
<proteinExistence type="predicted"/>
<gene>
    <name evidence="2" type="ORF">YALI0_F12507g</name>
</gene>
<reference evidence="2 3" key="1">
    <citation type="journal article" date="2004" name="Nature">
        <title>Genome evolution in yeasts.</title>
        <authorList>
            <consortium name="Genolevures"/>
            <person name="Dujon B."/>
            <person name="Sherman D."/>
            <person name="Fischer G."/>
            <person name="Durrens P."/>
            <person name="Casaregola S."/>
            <person name="Lafontaine I."/>
            <person name="de Montigny J."/>
            <person name="Marck C."/>
            <person name="Neuveglise C."/>
            <person name="Talla E."/>
            <person name="Goffard N."/>
            <person name="Frangeul L."/>
            <person name="Aigle M."/>
            <person name="Anthouard V."/>
            <person name="Babour A."/>
            <person name="Barbe V."/>
            <person name="Barnay S."/>
            <person name="Blanchin S."/>
            <person name="Beckerich J.M."/>
            <person name="Beyne E."/>
            <person name="Bleykasten C."/>
            <person name="Boisrame A."/>
            <person name="Boyer J."/>
            <person name="Cattolico L."/>
            <person name="Confanioleri F."/>
            <person name="de Daruvar A."/>
            <person name="Despons L."/>
            <person name="Fabre E."/>
            <person name="Fairhead C."/>
            <person name="Ferry-Dumazet H."/>
            <person name="Groppi A."/>
            <person name="Hantraye F."/>
            <person name="Hennequin C."/>
            <person name="Jauniaux N."/>
            <person name="Joyet P."/>
            <person name="Kachouri R."/>
            <person name="Kerrest A."/>
            <person name="Koszul R."/>
            <person name="Lemaire M."/>
            <person name="Lesur I."/>
            <person name="Ma L."/>
            <person name="Muller H."/>
            <person name="Nicaud J.M."/>
            <person name="Nikolski M."/>
            <person name="Oztas S."/>
            <person name="Ozier-Kalogeropoulos O."/>
            <person name="Pellenz S."/>
            <person name="Potier S."/>
            <person name="Richard G.F."/>
            <person name="Straub M.L."/>
            <person name="Suleau A."/>
            <person name="Swennene D."/>
            <person name="Tekaia F."/>
            <person name="Wesolowski-Louvel M."/>
            <person name="Westhof E."/>
            <person name="Wirth B."/>
            <person name="Zeniou-Meyer M."/>
            <person name="Zivanovic I."/>
            <person name="Bolotin-Fukuhara M."/>
            <person name="Thierry A."/>
            <person name="Bouchier C."/>
            <person name="Caudron B."/>
            <person name="Scarpelli C."/>
            <person name="Gaillardin C."/>
            <person name="Weissenbach J."/>
            <person name="Wincker P."/>
            <person name="Souciet J.L."/>
        </authorList>
    </citation>
    <scope>NUCLEOTIDE SEQUENCE [LARGE SCALE GENOMIC DNA]</scope>
    <source>
        <strain evidence="3">CLIB 122 / E 150</strain>
    </source>
</reference>
<dbReference type="HOGENOM" id="CLU_855808_0_0_1"/>
<dbReference type="Proteomes" id="UP000001300">
    <property type="component" value="Chromosome F"/>
</dbReference>
<dbReference type="VEuPathDB" id="FungiDB:YALI0_F12507g"/>
<feature type="transmembrane region" description="Helical" evidence="1">
    <location>
        <begin position="197"/>
        <end position="219"/>
    </location>
</feature>
<feature type="transmembrane region" description="Helical" evidence="1">
    <location>
        <begin position="164"/>
        <end position="191"/>
    </location>
</feature>
<protein>
    <submittedName>
        <fullName evidence="2">YALI0F12507p</fullName>
    </submittedName>
</protein>
<name>Q6C1Y1_YARLI</name>
<dbReference type="KEGG" id="yli:2908072"/>
<evidence type="ECO:0000313" key="2">
    <source>
        <dbReference type="EMBL" id="CAG78138.1"/>
    </source>
</evidence>
<keyword evidence="1" id="KW-0472">Membrane</keyword>
<sequence length="325" mass="36602">MLSRRLFSTTAALRVPFSGPLDIGAITAYSAKLTPSSSTEDVVSALHAANKLEHTYAASGLTTQVHEVRELIDKVLDLPEKPSLDMLQKTVCTSKYYSPWFGTRAMEVWQQKNPDTPIPRTVAMGPLRKALWETDFPAAFKVVDLSAGSPQHIKSIKQKMLKYLGVWGLFGLSISGAGKGLMAADLLFGVAPATFHILWWAYFANVSIFSVISTAGRFCGNGEVVKWMQGTFYSHYFTHADEMKMVSRIVEIDRLMPENQGQVSEEVLDALIDRKMAPVTTHDEKMMQLYWSESGEGFQWVEPEQDPAEILWRRHLREREIQKLK</sequence>
<evidence type="ECO:0000313" key="3">
    <source>
        <dbReference type="Proteomes" id="UP000001300"/>
    </source>
</evidence>
<dbReference type="STRING" id="284591.Q6C1Y1"/>